<dbReference type="InterPro" id="IPR003591">
    <property type="entry name" value="Leu-rich_rpt_typical-subtyp"/>
</dbReference>
<sequence length="348" mass="38600">MQKRFTSLSLFILFHSVPWTSGQNLCPDPDDILPCICIPIASLGSAEVECDDATSSDDIYFAFNDATWPVKNLTKFSLMYNDDVRVLPGGVFGDTTFDTINLAVTSVSRVDPAALLASKDRLLSLVIDGSPLREFPWEILPQLANLKKLDLRDIGLTTLPLLQSDSLEEFSVSSNEIDHLEAGWSLPNLRRLYLSSNPIRDVPAGFLSDFVKLEIFSCADCDLGPTLSTKSLEFHSESMQDIHLSWNSFSNMEVDAITGLQPDTVLYVSYNDIRELTEESFRPMLKILSLGDGFIFLGSNPVECDCSMAWVVLNPDFLASVNGYCMDGTEFKDLDPNVFEDCVGNDDP</sequence>
<dbReference type="InterPro" id="IPR001611">
    <property type="entry name" value="Leu-rich_rpt"/>
</dbReference>
<gene>
    <name evidence="5" type="ORF">DSTB1V02_LOCUS5815</name>
</gene>
<dbReference type="EMBL" id="CAJPEV010000999">
    <property type="protein sequence ID" value="CAG0890031.1"/>
    <property type="molecule type" value="Genomic_DNA"/>
</dbReference>
<dbReference type="GO" id="GO:0016020">
    <property type="term" value="C:membrane"/>
    <property type="evidence" value="ECO:0007669"/>
    <property type="project" value="TreeGrafter"/>
</dbReference>
<reference evidence="5" key="1">
    <citation type="submission" date="2020-11" db="EMBL/GenBank/DDBJ databases">
        <authorList>
            <person name="Tran Van P."/>
        </authorList>
    </citation>
    <scope>NUCLEOTIDE SEQUENCE</scope>
</reference>
<dbReference type="InterPro" id="IPR032675">
    <property type="entry name" value="LRR_dom_sf"/>
</dbReference>
<keyword evidence="2 4" id="KW-0732">Signal</keyword>
<evidence type="ECO:0000313" key="6">
    <source>
        <dbReference type="Proteomes" id="UP000677054"/>
    </source>
</evidence>
<dbReference type="PANTHER" id="PTHR24364:SF18">
    <property type="entry name" value="LP06937P"/>
    <property type="match status" value="1"/>
</dbReference>
<protein>
    <submittedName>
        <fullName evidence="5">Uncharacterized protein</fullName>
    </submittedName>
</protein>
<dbReference type="OrthoDB" id="6345082at2759"/>
<feature type="signal peptide" evidence="4">
    <location>
        <begin position="1"/>
        <end position="22"/>
    </location>
</feature>
<evidence type="ECO:0000256" key="2">
    <source>
        <dbReference type="ARBA" id="ARBA00022729"/>
    </source>
</evidence>
<evidence type="ECO:0000313" key="5">
    <source>
        <dbReference type="EMBL" id="CAD7245949.1"/>
    </source>
</evidence>
<keyword evidence="6" id="KW-1185">Reference proteome</keyword>
<dbReference type="EMBL" id="LR900516">
    <property type="protein sequence ID" value="CAD7245949.1"/>
    <property type="molecule type" value="Genomic_DNA"/>
</dbReference>
<evidence type="ECO:0000256" key="4">
    <source>
        <dbReference type="SAM" id="SignalP"/>
    </source>
</evidence>
<dbReference type="AlphaFoldDB" id="A0A7R8XAH7"/>
<dbReference type="PANTHER" id="PTHR24364">
    <property type="entry name" value="LP06937P"/>
    <property type="match status" value="1"/>
</dbReference>
<name>A0A7R8XAH7_9CRUS</name>
<feature type="chain" id="PRO_5036402438" evidence="4">
    <location>
        <begin position="23"/>
        <end position="348"/>
    </location>
</feature>
<keyword evidence="3" id="KW-0677">Repeat</keyword>
<organism evidence="5">
    <name type="scientific">Darwinula stevensoni</name>
    <dbReference type="NCBI Taxonomy" id="69355"/>
    <lineage>
        <taxon>Eukaryota</taxon>
        <taxon>Metazoa</taxon>
        <taxon>Ecdysozoa</taxon>
        <taxon>Arthropoda</taxon>
        <taxon>Crustacea</taxon>
        <taxon>Oligostraca</taxon>
        <taxon>Ostracoda</taxon>
        <taxon>Podocopa</taxon>
        <taxon>Podocopida</taxon>
        <taxon>Darwinulocopina</taxon>
        <taxon>Darwinuloidea</taxon>
        <taxon>Darwinulidae</taxon>
        <taxon>Darwinula</taxon>
    </lineage>
</organism>
<dbReference type="SMART" id="SM00369">
    <property type="entry name" value="LRR_TYP"/>
    <property type="match status" value="3"/>
</dbReference>
<evidence type="ECO:0000256" key="3">
    <source>
        <dbReference type="ARBA" id="ARBA00022737"/>
    </source>
</evidence>
<keyword evidence="1" id="KW-0433">Leucine-rich repeat</keyword>
<dbReference type="SUPFAM" id="SSF52058">
    <property type="entry name" value="L domain-like"/>
    <property type="match status" value="1"/>
</dbReference>
<accession>A0A7R8XAH7</accession>
<dbReference type="PROSITE" id="PS51450">
    <property type="entry name" value="LRR"/>
    <property type="match status" value="1"/>
</dbReference>
<evidence type="ECO:0000256" key="1">
    <source>
        <dbReference type="ARBA" id="ARBA00022614"/>
    </source>
</evidence>
<dbReference type="Proteomes" id="UP000677054">
    <property type="component" value="Unassembled WGS sequence"/>
</dbReference>
<proteinExistence type="predicted"/>
<dbReference type="Gene3D" id="3.80.10.10">
    <property type="entry name" value="Ribonuclease Inhibitor"/>
    <property type="match status" value="1"/>
</dbReference>
<dbReference type="Pfam" id="PF00560">
    <property type="entry name" value="LRR_1"/>
    <property type="match status" value="1"/>
</dbReference>
<dbReference type="InterPro" id="IPR052286">
    <property type="entry name" value="Wnt_signaling_inhibitor"/>
</dbReference>